<comment type="caution">
    <text evidence="3">The sequence shown here is derived from an EMBL/GenBank/DDBJ whole genome shotgun (WGS) entry which is preliminary data.</text>
</comment>
<keyword evidence="1" id="KW-0732">Signal</keyword>
<dbReference type="Gene3D" id="3.30.1150.10">
    <property type="match status" value="1"/>
</dbReference>
<evidence type="ECO:0000313" key="4">
    <source>
        <dbReference type="Proteomes" id="UP001139193"/>
    </source>
</evidence>
<accession>A0A9X1VFG0</accession>
<evidence type="ECO:0000259" key="2">
    <source>
        <dbReference type="Pfam" id="PF03544"/>
    </source>
</evidence>
<feature type="chain" id="PRO_5040843766" evidence="1">
    <location>
        <begin position="21"/>
        <end position="293"/>
    </location>
</feature>
<gene>
    <name evidence="3" type="ORF">MON38_09175</name>
</gene>
<dbReference type="SUPFAM" id="SSF74653">
    <property type="entry name" value="TolA/TonB C-terminal domain"/>
    <property type="match status" value="1"/>
</dbReference>
<dbReference type="EMBL" id="JALBGC010000002">
    <property type="protein sequence ID" value="MCI1187590.1"/>
    <property type="molecule type" value="Genomic_DNA"/>
</dbReference>
<dbReference type="Pfam" id="PF03544">
    <property type="entry name" value="TonB_C"/>
    <property type="match status" value="1"/>
</dbReference>
<dbReference type="Gene3D" id="2.20.110.10">
    <property type="entry name" value="Histone H3 K4-specific methyltransferase SET7/9 N-terminal domain"/>
    <property type="match status" value="1"/>
</dbReference>
<dbReference type="InterPro" id="IPR011652">
    <property type="entry name" value="MORN_2"/>
</dbReference>
<dbReference type="RefSeq" id="WP_241935854.1">
    <property type="nucleotide sequence ID" value="NZ_JALBGC010000002.1"/>
</dbReference>
<dbReference type="Proteomes" id="UP001139193">
    <property type="component" value="Unassembled WGS sequence"/>
</dbReference>
<dbReference type="InterPro" id="IPR037682">
    <property type="entry name" value="TonB_C"/>
</dbReference>
<dbReference type="GO" id="GO:0055085">
    <property type="term" value="P:transmembrane transport"/>
    <property type="evidence" value="ECO:0007669"/>
    <property type="project" value="InterPro"/>
</dbReference>
<evidence type="ECO:0000256" key="1">
    <source>
        <dbReference type="SAM" id="SignalP"/>
    </source>
</evidence>
<dbReference type="AlphaFoldDB" id="A0A9X1VFG0"/>
<proteinExistence type="predicted"/>
<evidence type="ECO:0000313" key="3">
    <source>
        <dbReference type="EMBL" id="MCI1187590.1"/>
    </source>
</evidence>
<keyword evidence="4" id="KW-1185">Reference proteome</keyword>
<reference evidence="3" key="1">
    <citation type="submission" date="2022-03" db="EMBL/GenBank/DDBJ databases">
        <title>Bacterial whole genome sequence for Hymenobacter sp. DH14.</title>
        <authorList>
            <person name="Le V."/>
        </authorList>
    </citation>
    <scope>NUCLEOTIDE SEQUENCE</scope>
    <source>
        <strain evidence="3">DH14</strain>
    </source>
</reference>
<organism evidence="3 4">
    <name type="scientific">Hymenobacter cyanobacteriorum</name>
    <dbReference type="NCBI Taxonomy" id="2926463"/>
    <lineage>
        <taxon>Bacteria</taxon>
        <taxon>Pseudomonadati</taxon>
        <taxon>Bacteroidota</taxon>
        <taxon>Cytophagia</taxon>
        <taxon>Cytophagales</taxon>
        <taxon>Hymenobacteraceae</taxon>
        <taxon>Hymenobacter</taxon>
    </lineage>
</organism>
<feature type="signal peptide" evidence="1">
    <location>
        <begin position="1"/>
        <end position="20"/>
    </location>
</feature>
<dbReference type="SUPFAM" id="SSF82185">
    <property type="entry name" value="Histone H3 K4-specific methyltransferase SET7/9 N-terminal domain"/>
    <property type="match status" value="1"/>
</dbReference>
<sequence>MKTLLLYAGLWLMLPAAGLAQVLRPGVPPPATTYLSPDFQPVAVPDSTSFRVVTSYRDSLGSAVVRVYYPSGKLKQYIPYANLARGLRYGSLTTWYEDGRMCSKEDFVNGVRHGDLLTYYPSGVLKRRERYVNGHGGMGTCYSPEGLPLPFFAYEQLPLYPGGGQELIKELRRAVRLNPQETRAMRRESVRLTLGMPTLNQQGQPQGWKRVVEVELLVAESGNVTGARVVASATPFLNNAALRAAGKLKRTFVPARRDGEVVKSRLIVPVYYTLESPPQRPGRYVASPNPLNW</sequence>
<feature type="domain" description="TonB C-terminal" evidence="2">
    <location>
        <begin position="207"/>
        <end position="274"/>
    </location>
</feature>
<protein>
    <submittedName>
        <fullName evidence="3">Energy transducer TonB</fullName>
    </submittedName>
</protein>
<name>A0A9X1VFG0_9BACT</name>
<dbReference type="Pfam" id="PF07661">
    <property type="entry name" value="MORN_2"/>
    <property type="match status" value="2"/>
</dbReference>